<name>A0A388T883_9ACTN</name>
<dbReference type="Proteomes" id="UP000265354">
    <property type="component" value="Unassembled WGS sequence"/>
</dbReference>
<reference evidence="1 2" key="1">
    <citation type="submission" date="2018-07" db="EMBL/GenBank/DDBJ databases">
        <title>Whole Genome Shotgun Sequence of Streptomyces spongiicola strain 531S.</title>
        <authorList>
            <person name="Dohra H."/>
            <person name="Kodani S."/>
        </authorList>
    </citation>
    <scope>NUCLEOTIDE SEQUENCE [LARGE SCALE GENOMIC DNA]</scope>
    <source>
        <strain evidence="1 2">531S</strain>
    </source>
</reference>
<evidence type="ECO:0000313" key="2">
    <source>
        <dbReference type="Proteomes" id="UP000265354"/>
    </source>
</evidence>
<evidence type="ECO:0000313" key="1">
    <source>
        <dbReference type="EMBL" id="GBQ04360.1"/>
    </source>
</evidence>
<comment type="caution">
    <text evidence="1">The sequence shown here is derived from an EMBL/GenBank/DDBJ whole genome shotgun (WGS) entry which is preliminary data.</text>
</comment>
<dbReference type="EMBL" id="BGZL01000037">
    <property type="protein sequence ID" value="GBQ04360.1"/>
    <property type="molecule type" value="Genomic_DNA"/>
</dbReference>
<gene>
    <name evidence="1" type="ORF">SSP531S_58540</name>
</gene>
<dbReference type="RefSeq" id="WP_116429155.1">
    <property type="nucleotide sequence ID" value="NZ_BGZL01000037.1"/>
</dbReference>
<proteinExistence type="predicted"/>
<dbReference type="AlphaFoldDB" id="A0A388T883"/>
<protein>
    <submittedName>
        <fullName evidence="1">Uncharacterized protein</fullName>
    </submittedName>
</protein>
<sequence>MRTGLTTAQDSPSPMNHTVKLDRQMIGVIIDESRANLPRGAFAAWSSKCRNRGGIVGFYHSKEEAAEAIADLYAVAGPGGSKAPGFTKRRARFLALPTVRRDAVARKAAHLYDGTRTITACWTAALEWDKGEHPGADPETGEPVYVRTHSATARHLPNPDKVGRRTLCGHEWQLASWYRHQGTGQIQRPEHWMIRDLPDCGGCTRSNAARQARAAA</sequence>
<accession>A0A388T883</accession>
<organism evidence="1 2">
    <name type="scientific">Streptomyces spongiicola</name>
    <dbReference type="NCBI Taxonomy" id="1690221"/>
    <lineage>
        <taxon>Bacteria</taxon>
        <taxon>Bacillati</taxon>
        <taxon>Actinomycetota</taxon>
        <taxon>Actinomycetes</taxon>
        <taxon>Kitasatosporales</taxon>
        <taxon>Streptomycetaceae</taxon>
        <taxon>Streptomyces</taxon>
    </lineage>
</organism>